<dbReference type="SUPFAM" id="SSF50969">
    <property type="entry name" value="YVTN repeat-like/Quinoprotein amine dehydrogenase"/>
    <property type="match status" value="1"/>
</dbReference>
<dbReference type="InterPro" id="IPR007788">
    <property type="entry name" value="QCT"/>
</dbReference>
<sequence>MRLGGTFPLGLGGWLLLVLTIGVAGTAAAEERLPVHGFRIVASWPHDPYAFTQGLIWTDGALYESTGGYGRSSLRRVELETGRVVQQRQLDDALFGEGLTAWGDTLVQLTWRAGRVLRYDRATFAPLDELTLPGEGWGLTHDGEHWIVSDGSASLRFLDPETGAEVRRVRVRANARPVRRLNELELVPVRRAEAGQQAAPVHHEIWANIWHQDRLVRIDPADGRVLGYVDLTGLWPQRERPHAEAVLNGIAFDAERRRLLVTGKHWPRLYWIAVPGLLPVPEGSVD</sequence>
<evidence type="ECO:0000313" key="1">
    <source>
        <dbReference type="EMBL" id="MBK1630909.1"/>
    </source>
</evidence>
<gene>
    <name evidence="1" type="ORF">CKO31_09175</name>
</gene>
<protein>
    <recommendedName>
        <fullName evidence="3">Glutaminyl-peptide cyclotransferase</fullName>
    </recommendedName>
</protein>
<keyword evidence="2" id="KW-1185">Reference proteome</keyword>
<proteinExistence type="predicted"/>
<organism evidence="1 2">
    <name type="scientific">Thiohalocapsa halophila</name>
    <dbReference type="NCBI Taxonomy" id="69359"/>
    <lineage>
        <taxon>Bacteria</taxon>
        <taxon>Pseudomonadati</taxon>
        <taxon>Pseudomonadota</taxon>
        <taxon>Gammaproteobacteria</taxon>
        <taxon>Chromatiales</taxon>
        <taxon>Chromatiaceae</taxon>
        <taxon>Thiohalocapsa</taxon>
    </lineage>
</organism>
<dbReference type="Gene3D" id="2.130.10.10">
    <property type="entry name" value="YVTN repeat-like/Quinoprotein amine dehydrogenase"/>
    <property type="match status" value="1"/>
</dbReference>
<name>A0ABS1CHE4_9GAMM</name>
<evidence type="ECO:0000313" key="2">
    <source>
        <dbReference type="Proteomes" id="UP000748752"/>
    </source>
</evidence>
<dbReference type="PANTHER" id="PTHR31270:SF1">
    <property type="entry name" value="GLUTAMINYL-PEPTIDE CYCLOTRANSFERASE"/>
    <property type="match status" value="1"/>
</dbReference>
<reference evidence="1 2" key="1">
    <citation type="journal article" date="2020" name="Microorganisms">
        <title>Osmotic Adaptation and Compatible Solute Biosynthesis of Phototrophic Bacteria as Revealed from Genome Analyses.</title>
        <authorList>
            <person name="Imhoff J.F."/>
            <person name="Rahn T."/>
            <person name="Kunzel S."/>
            <person name="Keller A."/>
            <person name="Neulinger S.C."/>
        </authorList>
    </citation>
    <scope>NUCLEOTIDE SEQUENCE [LARGE SCALE GENOMIC DNA]</scope>
    <source>
        <strain evidence="1 2">DSM 6210</strain>
    </source>
</reference>
<dbReference type="EMBL" id="NRRV01000017">
    <property type="protein sequence ID" value="MBK1630909.1"/>
    <property type="molecule type" value="Genomic_DNA"/>
</dbReference>
<dbReference type="InterPro" id="IPR015943">
    <property type="entry name" value="WD40/YVTN_repeat-like_dom_sf"/>
</dbReference>
<evidence type="ECO:0008006" key="3">
    <source>
        <dbReference type="Google" id="ProtNLM"/>
    </source>
</evidence>
<dbReference type="PANTHER" id="PTHR31270">
    <property type="entry name" value="GLUTAMINYL-PEPTIDE CYCLOTRANSFERASE"/>
    <property type="match status" value="1"/>
</dbReference>
<dbReference type="InterPro" id="IPR011044">
    <property type="entry name" value="Quino_amine_DH_bsu"/>
</dbReference>
<accession>A0ABS1CHE4</accession>
<comment type="caution">
    <text evidence="1">The sequence shown here is derived from an EMBL/GenBank/DDBJ whole genome shotgun (WGS) entry which is preliminary data.</text>
</comment>
<dbReference type="Proteomes" id="UP000748752">
    <property type="component" value="Unassembled WGS sequence"/>
</dbReference>
<dbReference type="Pfam" id="PF05096">
    <property type="entry name" value="Glu_cyclase_2"/>
    <property type="match status" value="1"/>
</dbReference>